<dbReference type="EMBL" id="JAAVTK010000026">
    <property type="protein sequence ID" value="NKI91943.1"/>
    <property type="molecule type" value="Genomic_DNA"/>
</dbReference>
<comment type="caution">
    <text evidence="1">The sequence shown here is derived from an EMBL/GenBank/DDBJ whole genome shotgun (WGS) entry which is preliminary data.</text>
</comment>
<accession>A0ABX1HRJ7</accession>
<dbReference type="InterPro" id="IPR041916">
    <property type="entry name" value="Anti_sigma_zinc_sf"/>
</dbReference>
<evidence type="ECO:0000313" key="1">
    <source>
        <dbReference type="EMBL" id="NKI91943.1"/>
    </source>
</evidence>
<keyword evidence="2" id="KW-1185">Reference proteome</keyword>
<name>A0ABX1HRJ7_9BACT</name>
<dbReference type="RefSeq" id="WP_168675482.1">
    <property type="nucleotide sequence ID" value="NZ_JAAVTK010000026.1"/>
</dbReference>
<gene>
    <name evidence="1" type="ORF">HBN54_004566</name>
</gene>
<sequence length="93" mass="10111">MSALFNCNEATLLIEKRAELPLSPTERASVWAHLSMCVLCRRYARQTQVVARLARRLGQPDATGGPDETLSPELAQQLDQLIRQAGHSGPAAG</sequence>
<protein>
    <submittedName>
        <fullName evidence="1">Anti-sigma-YlaC factor YlaD</fullName>
    </submittedName>
</protein>
<dbReference type="Proteomes" id="UP000717634">
    <property type="component" value="Unassembled WGS sequence"/>
</dbReference>
<organism evidence="1 2">
    <name type="scientific">Hymenobacter artigasi</name>
    <dbReference type="NCBI Taxonomy" id="2719616"/>
    <lineage>
        <taxon>Bacteria</taxon>
        <taxon>Pseudomonadati</taxon>
        <taxon>Bacteroidota</taxon>
        <taxon>Cytophagia</taxon>
        <taxon>Cytophagales</taxon>
        <taxon>Hymenobacteraceae</taxon>
        <taxon>Hymenobacter</taxon>
    </lineage>
</organism>
<evidence type="ECO:0000313" key="2">
    <source>
        <dbReference type="Proteomes" id="UP000717634"/>
    </source>
</evidence>
<proteinExistence type="predicted"/>
<reference evidence="1 2" key="1">
    <citation type="submission" date="2020-03" db="EMBL/GenBank/DDBJ databases">
        <title>Genomic Encyclopedia of Type Strains, Phase IV (KMG-V): Genome sequencing to study the core and pangenomes of soil and plant-associated prokaryotes.</title>
        <authorList>
            <person name="Whitman W."/>
        </authorList>
    </citation>
    <scope>NUCLEOTIDE SEQUENCE [LARGE SCALE GENOMIC DNA]</scope>
    <source>
        <strain evidence="1 2">1B</strain>
    </source>
</reference>
<dbReference type="Gene3D" id="1.10.10.1320">
    <property type="entry name" value="Anti-sigma factor, zinc-finger domain"/>
    <property type="match status" value="1"/>
</dbReference>